<keyword evidence="2" id="KW-0677">Repeat</keyword>
<dbReference type="InterPro" id="IPR000593">
    <property type="entry name" value="RasGAP_C"/>
</dbReference>
<dbReference type="SUPFAM" id="SSF143885">
    <property type="entry name" value="RGC domain-like"/>
    <property type="match status" value="1"/>
</dbReference>
<keyword evidence="1" id="KW-0597">Phosphoprotein</keyword>
<dbReference type="PROSITE" id="PS50021">
    <property type="entry name" value="CH"/>
    <property type="match status" value="1"/>
</dbReference>
<dbReference type="Proteomes" id="UP000276133">
    <property type="component" value="Unassembled WGS sequence"/>
</dbReference>
<dbReference type="FunFam" id="1.10.418.10:FF:000013">
    <property type="entry name" value="IQ motif containing GTPase activating protein 1"/>
    <property type="match status" value="1"/>
</dbReference>
<comment type="caution">
    <text evidence="7">The sequence shown here is derived from an EMBL/GenBank/DDBJ whole genome shotgun (WGS) entry which is preliminary data.</text>
</comment>
<dbReference type="Gene3D" id="1.10.418.10">
    <property type="entry name" value="Calponin-like domain"/>
    <property type="match status" value="1"/>
</dbReference>
<organism evidence="7 8">
    <name type="scientific">Brachionus plicatilis</name>
    <name type="common">Marine rotifer</name>
    <name type="synonym">Brachionus muelleri</name>
    <dbReference type="NCBI Taxonomy" id="10195"/>
    <lineage>
        <taxon>Eukaryota</taxon>
        <taxon>Metazoa</taxon>
        <taxon>Spiralia</taxon>
        <taxon>Gnathifera</taxon>
        <taxon>Rotifera</taxon>
        <taxon>Eurotatoria</taxon>
        <taxon>Monogononta</taxon>
        <taxon>Pseudotrocha</taxon>
        <taxon>Ploima</taxon>
        <taxon>Brachionidae</taxon>
        <taxon>Brachionus</taxon>
    </lineage>
</organism>
<sequence length="1699" mass="197347">MDISVALRDQESLSDESLAARVSAEEMDEKRHQNIAYEYLCHLEEAKKWIESCIREELPSASEFEENLRNGVYLAKLSNFFCPEKVPFKKIYDRDQSKYSQHGLHFRHTDNINHFFNAMEHIGLPKIFFPETTDIYDKKNMPRVVYCLHALSLYLFKLGIAPQIQDLYGVAKFTQEEITAMAKELKKYGLELPAFSKIGGILANEMPVDEAALHAAILAINDSIEKKNLHNLTVNLKLPDAHLYSVIDDYVKFYQECMYEAKAKKSAEVAQNKSIDANYLSDVYDELLTQAEIQFYLNQVNVDKLLAEINECINKQNCGMLLRLLKSKASPFKNVFESYIEWYLAQLTQEKESKLESQGALEYQAIQNAINIANLNADNQIKTIKVLELLNSSLATNQKDEFIRLLQKNYLLFQVEQHPDEASLDFAYAGSLYFVEFKFILDEKQSHLDSDDFVHGLKVLCPVVQINKFLDNAMQLEPSESTINELFANLSSKNVHLQNVKNNPLAKKKYFESFILLKQYKTNNNTVGATENLIDKDKYTSLSDSGHSEISDLTENSANSDLFACGLLTHGEIQDLILQTNADFEQECLAVVLINESLEKDNYSHTLYLLKNSLPHRDDNTFIVDQNAYLYHFQMKNLKKIKNNLDIDDIKDEIKNCNIKLENALSMTKSMILLNQIEDKDGNKEEILRLINDKILGIQLKDDLECLDQYFQTSTIEYFWNKTVDDLDFYLNLLNANTFSWTMPISFGPTANLITRTMLKKAIDNTTEKYEQNLLYKSKEPTIVKIQALVRGHLVRESLNQRYQHFLRNENNIIRIQAWWRGIRCKRKFLDRLENYKKNQPKIILIQSYVKMWLNRKRYLEKIQHFKLNENAIVKIQSYVRSKQAKEDYLSLVNDQNPPLRVVRKFVYLLEENNCDFTEEIELQELKRQIITAIKMNKNLEQELDMMDVKIGLLVKNRITLQDVLMQHKKLKKYKEDIEQNQTNQIKQLSKENHLKMELYQNLFYLLQTNPVYLAKLLFVLPATNTSKFIETVVLQLFNYAANSREEYLLLKLFNASLQLEIESKVDKMSDIITGTPLVIKVIVSLYRKHRGENILRNLLNQTIEEFLALKNLQLCLNPSELYKIWINKIESDTGKPTGLPYDITNQKALEHEEIRKQFEENIRLVKHYTKKFLHMIIKSIDKLPYGLRYIAKILRLGLRRKFPNASEREILKIIGNLVYYRFINSAICSPDAYDVIDVKAGTALDSEQRKNLACIAKHLQLISMSKGYGDTENAHLACLNPFIKESHEQIRSFFNEVCSVCEADEYFGIDEYSDLIVLTKPIVYMTVQEISDTHKILIQHLDKIAADTKDPLREIFDLLQFDPNLDSLTENLCSRTSLGSNGTNDSPKQETMSRNNSNLSRNTQLCLTLTNRFTPNGEEKADLINLFIRTKRLIIELIHCQNGDNLKMILNSPCTFEQEILHQKLVKKRQKNNKIMSGIDQLDLIRKSLAMPLENIKREVRQNLLDLEQAGVVSSANNYQSVISRIGQDIRNQRKHRQRRQKEMSHLKQVYQVLQKKQNLLKEQVSYYNEYVKACLDGFNNKKGSKSKNPFKRKEEKIIGTIKYSAAKLYDKGVILEIENLSPNQFKNVLFEISTTDEPGVFDVSAKFMGVTMEKVELVFQDLLQMQYEGASIMKMFDKAKINVNLLIFLLNKKFYGK</sequence>
<dbReference type="PROSITE" id="PS50096">
    <property type="entry name" value="IQ"/>
    <property type="match status" value="3"/>
</dbReference>
<dbReference type="Pfam" id="PF00612">
    <property type="entry name" value="IQ"/>
    <property type="match status" value="3"/>
</dbReference>
<evidence type="ECO:0000313" key="7">
    <source>
        <dbReference type="EMBL" id="RNA05022.1"/>
    </source>
</evidence>
<dbReference type="PROSITE" id="PS50018">
    <property type="entry name" value="RAS_GTPASE_ACTIV_2"/>
    <property type="match status" value="1"/>
</dbReference>
<dbReference type="EMBL" id="REGN01007887">
    <property type="protein sequence ID" value="RNA05022.1"/>
    <property type="molecule type" value="Genomic_DNA"/>
</dbReference>
<dbReference type="InterPro" id="IPR000048">
    <property type="entry name" value="IQ_motif_EF-hand-BS"/>
</dbReference>
<reference evidence="7 8" key="1">
    <citation type="journal article" date="2018" name="Sci. Rep.">
        <title>Genomic signatures of local adaptation to the degree of environmental predictability in rotifers.</title>
        <authorList>
            <person name="Franch-Gras L."/>
            <person name="Hahn C."/>
            <person name="Garcia-Roger E.M."/>
            <person name="Carmona M.J."/>
            <person name="Serra M."/>
            <person name="Gomez A."/>
        </authorList>
    </citation>
    <scope>NUCLEOTIDE SEQUENCE [LARGE SCALE GENOMIC DNA]</scope>
    <source>
        <strain evidence="7">HYR1</strain>
    </source>
</reference>
<feature type="domain" description="Calponin-homology (CH)" evidence="6">
    <location>
        <begin position="40"/>
        <end position="155"/>
    </location>
</feature>
<dbReference type="GO" id="GO:0005516">
    <property type="term" value="F:calmodulin binding"/>
    <property type="evidence" value="ECO:0007669"/>
    <property type="project" value="UniProtKB-KW"/>
</dbReference>
<dbReference type="SUPFAM" id="SSF48350">
    <property type="entry name" value="GTPase activation domain, GAP"/>
    <property type="match status" value="1"/>
</dbReference>
<accession>A0A3M7Q1D5</accession>
<evidence type="ECO:0000259" key="5">
    <source>
        <dbReference type="PROSITE" id="PS50018"/>
    </source>
</evidence>
<dbReference type="PANTHER" id="PTHR14149">
    <property type="entry name" value="RAS GTPASE-ACTIVATING PROTEIN WITH IQ MOTIF"/>
    <property type="match status" value="1"/>
</dbReference>
<dbReference type="OrthoDB" id="775356at2759"/>
<evidence type="ECO:0000256" key="4">
    <source>
        <dbReference type="SAM" id="MobiDB-lite"/>
    </source>
</evidence>
<dbReference type="PANTHER" id="PTHR14149:SF14">
    <property type="entry name" value="CALPONIN-HOMOLOGY (CH) DOMAIN-CONTAINING PROTEIN"/>
    <property type="match status" value="1"/>
</dbReference>
<feature type="region of interest" description="Disordered" evidence="4">
    <location>
        <begin position="1377"/>
        <end position="1398"/>
    </location>
</feature>
<dbReference type="InterPro" id="IPR001715">
    <property type="entry name" value="CH_dom"/>
</dbReference>
<dbReference type="Gene3D" id="1.20.5.190">
    <property type="match status" value="2"/>
</dbReference>
<dbReference type="GO" id="GO:0005938">
    <property type="term" value="C:cell cortex"/>
    <property type="evidence" value="ECO:0007669"/>
    <property type="project" value="TreeGrafter"/>
</dbReference>
<evidence type="ECO:0000256" key="1">
    <source>
        <dbReference type="ARBA" id="ARBA00022553"/>
    </source>
</evidence>
<dbReference type="GO" id="GO:0005096">
    <property type="term" value="F:GTPase activator activity"/>
    <property type="evidence" value="ECO:0007669"/>
    <property type="project" value="TreeGrafter"/>
</dbReference>
<dbReference type="Gene3D" id="1.10.506.10">
    <property type="entry name" value="GTPase Activation - p120gap, domain 1"/>
    <property type="match status" value="1"/>
</dbReference>
<dbReference type="SMART" id="SM00323">
    <property type="entry name" value="RasGAP"/>
    <property type="match status" value="1"/>
</dbReference>
<evidence type="ECO:0000313" key="8">
    <source>
        <dbReference type="Proteomes" id="UP000276133"/>
    </source>
</evidence>
<dbReference type="SUPFAM" id="SSF47576">
    <property type="entry name" value="Calponin-homology domain, CH-domain"/>
    <property type="match status" value="1"/>
</dbReference>
<evidence type="ECO:0000256" key="2">
    <source>
        <dbReference type="ARBA" id="ARBA00022737"/>
    </source>
</evidence>
<gene>
    <name evidence="7" type="ORF">BpHYR1_043754</name>
</gene>
<name>A0A3M7Q1D5_BRAPC</name>
<dbReference type="GO" id="GO:1903479">
    <property type="term" value="P:mitotic actomyosin contractile ring assembly actin filament organization"/>
    <property type="evidence" value="ECO:0007669"/>
    <property type="project" value="TreeGrafter"/>
</dbReference>
<dbReference type="STRING" id="10195.A0A3M7Q1D5"/>
<proteinExistence type="predicted"/>
<dbReference type="Pfam" id="PF00307">
    <property type="entry name" value="CH"/>
    <property type="match status" value="1"/>
</dbReference>
<dbReference type="InterPro" id="IPR036872">
    <property type="entry name" value="CH_dom_sf"/>
</dbReference>
<evidence type="ECO:0000256" key="3">
    <source>
        <dbReference type="ARBA" id="ARBA00022860"/>
    </source>
</evidence>
<protein>
    <submittedName>
        <fullName evidence="7">Ras GTPase-activating IQGAP1 isoform X1</fullName>
    </submittedName>
</protein>
<dbReference type="SMART" id="SM00033">
    <property type="entry name" value="CH"/>
    <property type="match status" value="1"/>
</dbReference>
<dbReference type="GO" id="GO:0051015">
    <property type="term" value="F:actin filament binding"/>
    <property type="evidence" value="ECO:0007669"/>
    <property type="project" value="TreeGrafter"/>
</dbReference>
<keyword evidence="3" id="KW-0112">Calmodulin-binding</keyword>
<evidence type="ECO:0000259" key="6">
    <source>
        <dbReference type="PROSITE" id="PS50021"/>
    </source>
</evidence>
<keyword evidence="8" id="KW-1185">Reference proteome</keyword>
<dbReference type="InterPro" id="IPR001936">
    <property type="entry name" value="RasGAP_dom"/>
</dbReference>
<dbReference type="Pfam" id="PF03836">
    <property type="entry name" value="RasGAP_C"/>
    <property type="match status" value="1"/>
</dbReference>
<dbReference type="Pfam" id="PF00616">
    <property type="entry name" value="RasGAP"/>
    <property type="match status" value="1"/>
</dbReference>
<dbReference type="FunFam" id="1.10.506.10:FF:000004">
    <property type="entry name" value="IQ motif containing GTPase activating protein 1"/>
    <property type="match status" value="1"/>
</dbReference>
<feature type="domain" description="Ras-GAP" evidence="5">
    <location>
        <begin position="1045"/>
        <end position="1265"/>
    </location>
</feature>
<dbReference type="InterPro" id="IPR008936">
    <property type="entry name" value="Rho_GTPase_activation_prot"/>
</dbReference>
<dbReference type="SMART" id="SM00015">
    <property type="entry name" value="IQ"/>
    <property type="match status" value="4"/>
</dbReference>